<dbReference type="AlphaFoldDB" id="A0A437GUG8"/>
<accession>A0A437GUG8</accession>
<dbReference type="Proteomes" id="UP000283003">
    <property type="component" value="Unassembled WGS sequence"/>
</dbReference>
<comment type="caution">
    <text evidence="1">The sequence shown here is derived from an EMBL/GenBank/DDBJ whole genome shotgun (WGS) entry which is preliminary data.</text>
</comment>
<dbReference type="RefSeq" id="WP_127613641.1">
    <property type="nucleotide sequence ID" value="NZ_RXOL01000010.1"/>
</dbReference>
<evidence type="ECO:0000313" key="2">
    <source>
        <dbReference type="Proteomes" id="UP000283003"/>
    </source>
</evidence>
<sequence length="121" mass="13349">MYRKRAGSGVQETDVAAFSTFEPGQDAHTGDCFWPSDAEAEVAFRKLRWASTAGKLISPTCDSPDAYDCRRPNGATRFRGRGCQKDFSITSGTIFASLKRPLRLYLAAIVIFCKEHKGNPP</sequence>
<organism evidence="1 2">
    <name type="scientific">Croceicoccus ponticola</name>
    <dbReference type="NCBI Taxonomy" id="2217664"/>
    <lineage>
        <taxon>Bacteria</taxon>
        <taxon>Pseudomonadati</taxon>
        <taxon>Pseudomonadota</taxon>
        <taxon>Alphaproteobacteria</taxon>
        <taxon>Sphingomonadales</taxon>
        <taxon>Erythrobacteraceae</taxon>
        <taxon>Croceicoccus</taxon>
    </lineage>
</organism>
<name>A0A437GUG8_9SPHN</name>
<dbReference type="OrthoDB" id="271821at2"/>
<evidence type="ECO:0000313" key="1">
    <source>
        <dbReference type="EMBL" id="RVQ65027.1"/>
    </source>
</evidence>
<gene>
    <name evidence="1" type="ORF">EKN06_14605</name>
</gene>
<reference evidence="1 2" key="1">
    <citation type="submission" date="2018-12" db="EMBL/GenBank/DDBJ databases">
        <title>Croceicoccus ponticola sp. nov., a lipolytic bacterium isolated from seawater.</title>
        <authorList>
            <person name="Yoon J.-H."/>
        </authorList>
    </citation>
    <scope>NUCLEOTIDE SEQUENCE [LARGE SCALE GENOMIC DNA]</scope>
    <source>
        <strain evidence="1 2">GM-16</strain>
    </source>
</reference>
<keyword evidence="2" id="KW-1185">Reference proteome</keyword>
<protein>
    <submittedName>
        <fullName evidence="1">Uncharacterized protein</fullName>
    </submittedName>
</protein>
<dbReference type="EMBL" id="RXOL01000010">
    <property type="protein sequence ID" value="RVQ65027.1"/>
    <property type="molecule type" value="Genomic_DNA"/>
</dbReference>
<proteinExistence type="predicted"/>